<feature type="coiled-coil region" evidence="1">
    <location>
        <begin position="64"/>
        <end position="98"/>
    </location>
</feature>
<keyword evidence="1" id="KW-0175">Coiled coil</keyword>
<evidence type="ECO:0000313" key="3">
    <source>
        <dbReference type="Proteomes" id="UP000237580"/>
    </source>
</evidence>
<organism evidence="2 3">
    <name type="scientific">Pseudomonas syringae pv. persicae</name>
    <dbReference type="NCBI Taxonomy" id="237306"/>
    <lineage>
        <taxon>Bacteria</taxon>
        <taxon>Pseudomonadati</taxon>
        <taxon>Pseudomonadota</taxon>
        <taxon>Gammaproteobacteria</taxon>
        <taxon>Pseudomonadales</taxon>
        <taxon>Pseudomonadaceae</taxon>
        <taxon>Pseudomonas</taxon>
    </lineage>
</organism>
<dbReference type="Proteomes" id="UP000237580">
    <property type="component" value="Unassembled WGS sequence"/>
</dbReference>
<dbReference type="RefSeq" id="WP_104720376.1">
    <property type="nucleotide sequence ID" value="NZ_ODAL01000080.1"/>
</dbReference>
<gene>
    <name evidence="2" type="ORF">NCPPB2254_03613</name>
</gene>
<reference evidence="2 3" key="1">
    <citation type="submission" date="2017-11" db="EMBL/GenBank/DDBJ databases">
        <authorList>
            <person name="Blom J."/>
        </authorList>
    </citation>
    <scope>NUCLEOTIDE SEQUENCE [LARGE SCALE GENOMIC DNA]</scope>
    <source>
        <strain evidence="2">NCPPB 2254</strain>
    </source>
</reference>
<sequence>MTNNKPNDVRVSRELKCWSCKAVFTLSDHADCDGCCWKCGVEIDIPAAPQPPALVDDLESGMDLGMFLAEMKNVKAERDQLKAEAEQLSETSMSQEAMIEQLMALCDEQAKALHTLISVARTVNRNDASEIRVPGDDEPQYRQRKEWIEYLLETCAEAEALSKPVGSEQ</sequence>
<accession>A0AB38EHJ0</accession>
<comment type="caution">
    <text evidence="2">The sequence shown here is derived from an EMBL/GenBank/DDBJ whole genome shotgun (WGS) entry which is preliminary data.</text>
</comment>
<evidence type="ECO:0000256" key="1">
    <source>
        <dbReference type="SAM" id="Coils"/>
    </source>
</evidence>
<name>A0AB38EHJ0_9PSED</name>
<dbReference type="EMBL" id="ODAM01000094">
    <property type="protein sequence ID" value="SOQ11901.1"/>
    <property type="molecule type" value="Genomic_DNA"/>
</dbReference>
<evidence type="ECO:0000313" key="2">
    <source>
        <dbReference type="EMBL" id="SOQ11901.1"/>
    </source>
</evidence>
<proteinExistence type="predicted"/>
<protein>
    <submittedName>
        <fullName evidence="2">Uncharacterized protein</fullName>
    </submittedName>
</protein>
<dbReference type="AlphaFoldDB" id="A0AB38EHJ0"/>